<keyword evidence="4" id="KW-1185">Reference proteome</keyword>
<feature type="region of interest" description="Disordered" evidence="1">
    <location>
        <begin position="72"/>
        <end position="107"/>
    </location>
</feature>
<sequence length="107" mass="11158">MDQRHSSVKVSHPLLRTGLIMALALAPLAAAQAYVGPGAGLSLLGALWGVIAAIGAALLFVITWPLRRMRRRKRDAAKEAEQTNAANSTPGDTASSSDPADKSAPRS</sequence>
<organism evidence="3 4">
    <name type="scientific">Salinisphaera aquimarina</name>
    <dbReference type="NCBI Taxonomy" id="2094031"/>
    <lineage>
        <taxon>Bacteria</taxon>
        <taxon>Pseudomonadati</taxon>
        <taxon>Pseudomonadota</taxon>
        <taxon>Gammaproteobacteria</taxon>
        <taxon>Salinisphaerales</taxon>
        <taxon>Salinisphaeraceae</taxon>
        <taxon>Salinisphaera</taxon>
    </lineage>
</organism>
<evidence type="ECO:0000313" key="4">
    <source>
        <dbReference type="Proteomes" id="UP001595462"/>
    </source>
</evidence>
<dbReference type="EMBL" id="JBHRSS010000006">
    <property type="protein sequence ID" value="MFC3105034.1"/>
    <property type="molecule type" value="Genomic_DNA"/>
</dbReference>
<comment type="caution">
    <text evidence="3">The sequence shown here is derived from an EMBL/GenBank/DDBJ whole genome shotgun (WGS) entry which is preliminary data.</text>
</comment>
<dbReference type="Proteomes" id="UP001595462">
    <property type="component" value="Unassembled WGS sequence"/>
</dbReference>
<accession>A0ABV7EQR7</accession>
<keyword evidence="2" id="KW-0472">Membrane</keyword>
<keyword evidence="2" id="KW-0812">Transmembrane</keyword>
<dbReference type="RefSeq" id="WP_380690592.1">
    <property type="nucleotide sequence ID" value="NZ_JBHRSS010000006.1"/>
</dbReference>
<evidence type="ECO:0000256" key="2">
    <source>
        <dbReference type="SAM" id="Phobius"/>
    </source>
</evidence>
<protein>
    <submittedName>
        <fullName evidence="3">Uncharacterized protein</fullName>
    </submittedName>
</protein>
<evidence type="ECO:0000313" key="3">
    <source>
        <dbReference type="EMBL" id="MFC3105034.1"/>
    </source>
</evidence>
<evidence type="ECO:0000256" key="1">
    <source>
        <dbReference type="SAM" id="MobiDB-lite"/>
    </source>
</evidence>
<reference evidence="4" key="1">
    <citation type="journal article" date="2019" name="Int. J. Syst. Evol. Microbiol.">
        <title>The Global Catalogue of Microorganisms (GCM) 10K type strain sequencing project: providing services to taxonomists for standard genome sequencing and annotation.</title>
        <authorList>
            <consortium name="The Broad Institute Genomics Platform"/>
            <consortium name="The Broad Institute Genome Sequencing Center for Infectious Disease"/>
            <person name="Wu L."/>
            <person name="Ma J."/>
        </authorList>
    </citation>
    <scope>NUCLEOTIDE SEQUENCE [LARGE SCALE GENOMIC DNA]</scope>
    <source>
        <strain evidence="4">KCTC 52640</strain>
    </source>
</reference>
<proteinExistence type="predicted"/>
<name>A0ABV7EQR7_9GAMM</name>
<keyword evidence="2" id="KW-1133">Transmembrane helix</keyword>
<feature type="compositionally biased region" description="Polar residues" evidence="1">
    <location>
        <begin position="82"/>
        <end position="91"/>
    </location>
</feature>
<gene>
    <name evidence="3" type="ORF">ACFOSU_14225</name>
</gene>
<feature type="transmembrane region" description="Helical" evidence="2">
    <location>
        <begin position="43"/>
        <end position="64"/>
    </location>
</feature>